<accession>A0ABP7E5T2</accession>
<evidence type="ECO:0000313" key="3">
    <source>
        <dbReference type="EMBL" id="GAA3713801.1"/>
    </source>
</evidence>
<dbReference type="Pfam" id="PF12102">
    <property type="entry name" value="MrcB_N"/>
    <property type="match status" value="1"/>
</dbReference>
<dbReference type="InterPro" id="IPR024975">
    <property type="entry name" value="NOV_C"/>
</dbReference>
<dbReference type="Proteomes" id="UP001500051">
    <property type="component" value="Unassembled WGS sequence"/>
</dbReference>
<dbReference type="Pfam" id="PF13020">
    <property type="entry name" value="NOV_C"/>
    <property type="match status" value="1"/>
</dbReference>
<keyword evidence="4" id="KW-1185">Reference proteome</keyword>
<proteinExistence type="predicted"/>
<feature type="domain" description="Type IV methyl-directed restriction enzyme EcoKMcrB subunit DNA-binding" evidence="1">
    <location>
        <begin position="40"/>
        <end position="209"/>
    </location>
</feature>
<evidence type="ECO:0000259" key="2">
    <source>
        <dbReference type="Pfam" id="PF13020"/>
    </source>
</evidence>
<reference evidence="4" key="1">
    <citation type="journal article" date="2019" name="Int. J. Syst. Evol. Microbiol.">
        <title>The Global Catalogue of Microorganisms (GCM) 10K type strain sequencing project: providing services to taxonomists for standard genome sequencing and annotation.</title>
        <authorList>
            <consortium name="The Broad Institute Genomics Platform"/>
            <consortium name="The Broad Institute Genome Sequencing Center for Infectious Disease"/>
            <person name="Wu L."/>
            <person name="Ma J."/>
        </authorList>
    </citation>
    <scope>NUCLEOTIDE SEQUENCE [LARGE SCALE GENOMIC DNA]</scope>
    <source>
        <strain evidence="4">JCM 16548</strain>
    </source>
</reference>
<evidence type="ECO:0000259" key="1">
    <source>
        <dbReference type="Pfam" id="PF12102"/>
    </source>
</evidence>
<dbReference type="EMBL" id="BAAAYX010000017">
    <property type="protein sequence ID" value="GAA3713801.1"/>
    <property type="molecule type" value="Genomic_DNA"/>
</dbReference>
<protein>
    <submittedName>
        <fullName evidence="3">DUF3578 domain-containing protein</fullName>
    </submittedName>
</protein>
<sequence>MVVYAQLAKVRDMRDLLEEVMLLQTTWTALNTPDMARRGRLVRQEIAAWMREELESMLDELPPRVRDLAVEGKDGIGRKTEVPWARVYSESRSPSATDGWYVVYLFSAGGDRVYLAIGQGTTRWAGGELRPRPQDELLARASWARERLANDLSSRSDLVATIELGARTSLGRSYAPGIVAAISYDFGAIPDSSDLAADLRFAVRTLAHLYIEADGSSTLPGELPPEISDALTLAERAAGRRGRGQGYRLTVSERRAVEQRAVSIASSYLKDQGWSVKDVGATSSFDLDARRHGGERLYVEVKGTTSLGAEVVLTHNEVVLHRENHPNTMLALVHSIDLDRSGRMPVATGGTLRVLTPWVPQISDLKPISYRYAVPDGSHR</sequence>
<name>A0ABP7E5T2_9ACTN</name>
<dbReference type="Gene3D" id="3.30.920.90">
    <property type="match status" value="1"/>
</dbReference>
<feature type="domain" description="Protein NO VEIN C-terminal" evidence="2">
    <location>
        <begin position="257"/>
        <end position="335"/>
    </location>
</feature>
<evidence type="ECO:0000313" key="4">
    <source>
        <dbReference type="Proteomes" id="UP001500051"/>
    </source>
</evidence>
<dbReference type="InterPro" id="IPR021961">
    <property type="entry name" value="McrB_DNA-bd"/>
</dbReference>
<comment type="caution">
    <text evidence="3">The sequence shown here is derived from an EMBL/GenBank/DDBJ whole genome shotgun (WGS) entry which is preliminary data.</text>
</comment>
<organism evidence="3 4">
    <name type="scientific">Microlunatus aurantiacus</name>
    <dbReference type="NCBI Taxonomy" id="446786"/>
    <lineage>
        <taxon>Bacteria</taxon>
        <taxon>Bacillati</taxon>
        <taxon>Actinomycetota</taxon>
        <taxon>Actinomycetes</taxon>
        <taxon>Propionibacteriales</taxon>
        <taxon>Propionibacteriaceae</taxon>
        <taxon>Microlunatus</taxon>
    </lineage>
</organism>
<gene>
    <name evidence="3" type="ORF">GCM10022204_36100</name>
</gene>